<dbReference type="PANTHER" id="PTHR43649">
    <property type="entry name" value="ARABINOSE-BINDING PROTEIN-RELATED"/>
    <property type="match status" value="1"/>
</dbReference>
<keyword evidence="6" id="KW-1185">Reference proteome</keyword>
<name>A0A5C4T6P2_9BACL</name>
<evidence type="ECO:0000313" key="6">
    <source>
        <dbReference type="Proteomes" id="UP000307943"/>
    </source>
</evidence>
<evidence type="ECO:0000256" key="3">
    <source>
        <dbReference type="ARBA" id="ARBA00022729"/>
    </source>
</evidence>
<dbReference type="InterPro" id="IPR006061">
    <property type="entry name" value="SBP_1_CS"/>
</dbReference>
<dbReference type="EMBL" id="VDCQ01000035">
    <property type="protein sequence ID" value="TNJ63997.1"/>
    <property type="molecule type" value="Genomic_DNA"/>
</dbReference>
<dbReference type="Gene3D" id="3.40.190.10">
    <property type="entry name" value="Periplasmic binding protein-like II"/>
    <property type="match status" value="1"/>
</dbReference>
<reference evidence="5 6" key="1">
    <citation type="submission" date="2019-05" db="EMBL/GenBank/DDBJ databases">
        <title>We sequenced the genome of Paenibacillus hemerocallicola KCTC 33185 for further insight into its adaptation and study the phylogeny of Paenibacillus.</title>
        <authorList>
            <person name="Narsing Rao M.P."/>
        </authorList>
    </citation>
    <scope>NUCLEOTIDE SEQUENCE [LARGE SCALE GENOMIC DNA]</scope>
    <source>
        <strain evidence="5 6">KCTC 33185</strain>
    </source>
</reference>
<dbReference type="AlphaFoldDB" id="A0A5C4T6P2"/>
<feature type="signal peptide" evidence="4">
    <location>
        <begin position="1"/>
        <end position="26"/>
    </location>
</feature>
<feature type="chain" id="PRO_5022735076" evidence="4">
    <location>
        <begin position="27"/>
        <end position="444"/>
    </location>
</feature>
<dbReference type="Proteomes" id="UP000307943">
    <property type="component" value="Unassembled WGS sequence"/>
</dbReference>
<accession>A0A5C4T6P2</accession>
<comment type="caution">
    <text evidence="5">The sequence shown here is derived from an EMBL/GenBank/DDBJ whole genome shotgun (WGS) entry which is preliminary data.</text>
</comment>
<dbReference type="OrthoDB" id="2509302at2"/>
<sequence length="444" mass="48656">MNRKKLKFLAAASGLIGMLTACSGGAAGTEPSVGSDAKTSPAAEAAKAANEPAELVFYNTSNGWTKERFMEEYGDPIAKKFPNYTIKFITQENSQTFPNLLAAGETVDIMLASVGLTPTFLLNYGAQSDISDLIKKFGYDLSRLEPSMVDIQRQLAGGGIYGLPVTNSSAALFYNKDLFDKFGVAYPKDGMTWDELYALAQKMTRQDGGVQYRGLTIAFQHLMFLNQLSAPHVDGTTNKALFTADKFVRSFENLARFYKIPGNELPNNKFNLGTQREPFYKSLDIAMFLSLSGSGTTFGDMNWDAVQLPFLADAPNVGPQAYPNYFYITSMSKKRDAAFQVLDYVTSLDYQTWLAERGAFPVIRDPAKLMEKFGASNPIYKGKRVSSLVPGKFAVPTMKTRYQDITDKEVLEALGQYAAGKDVNTALREAAERADKAIAAAAGK</sequence>
<keyword evidence="2" id="KW-0813">Transport</keyword>
<evidence type="ECO:0000256" key="2">
    <source>
        <dbReference type="ARBA" id="ARBA00022448"/>
    </source>
</evidence>
<dbReference type="PROSITE" id="PS51257">
    <property type="entry name" value="PROKAR_LIPOPROTEIN"/>
    <property type="match status" value="1"/>
</dbReference>
<protein>
    <submittedName>
        <fullName evidence="5">Extracellular solute-binding protein</fullName>
    </submittedName>
</protein>
<dbReference type="SUPFAM" id="SSF53850">
    <property type="entry name" value="Periplasmic binding protein-like II"/>
    <property type="match status" value="1"/>
</dbReference>
<dbReference type="GO" id="GO:0055085">
    <property type="term" value="P:transmembrane transport"/>
    <property type="evidence" value="ECO:0007669"/>
    <property type="project" value="InterPro"/>
</dbReference>
<dbReference type="InterPro" id="IPR050490">
    <property type="entry name" value="Bact_solute-bd_prot1"/>
</dbReference>
<gene>
    <name evidence="5" type="ORF">FE784_22850</name>
</gene>
<dbReference type="PROSITE" id="PS01037">
    <property type="entry name" value="SBP_BACTERIAL_1"/>
    <property type="match status" value="1"/>
</dbReference>
<comment type="similarity">
    <text evidence="1">Belongs to the bacterial solute-binding protein 1 family.</text>
</comment>
<dbReference type="InterPro" id="IPR006059">
    <property type="entry name" value="SBP"/>
</dbReference>
<dbReference type="Pfam" id="PF01547">
    <property type="entry name" value="SBP_bac_1"/>
    <property type="match status" value="1"/>
</dbReference>
<evidence type="ECO:0000256" key="1">
    <source>
        <dbReference type="ARBA" id="ARBA00008520"/>
    </source>
</evidence>
<proteinExistence type="inferred from homology"/>
<organism evidence="5 6">
    <name type="scientific">Paenibacillus hemerocallicola</name>
    <dbReference type="NCBI Taxonomy" id="1172614"/>
    <lineage>
        <taxon>Bacteria</taxon>
        <taxon>Bacillati</taxon>
        <taxon>Bacillota</taxon>
        <taxon>Bacilli</taxon>
        <taxon>Bacillales</taxon>
        <taxon>Paenibacillaceae</taxon>
        <taxon>Paenibacillus</taxon>
    </lineage>
</organism>
<keyword evidence="3 4" id="KW-0732">Signal</keyword>
<dbReference type="RefSeq" id="WP_139604544.1">
    <property type="nucleotide sequence ID" value="NZ_VDCQ01000035.1"/>
</dbReference>
<evidence type="ECO:0000313" key="5">
    <source>
        <dbReference type="EMBL" id="TNJ63997.1"/>
    </source>
</evidence>
<dbReference type="PANTHER" id="PTHR43649:SF12">
    <property type="entry name" value="DIACETYLCHITOBIOSE BINDING PROTEIN DASA"/>
    <property type="match status" value="1"/>
</dbReference>
<evidence type="ECO:0000256" key="4">
    <source>
        <dbReference type="SAM" id="SignalP"/>
    </source>
</evidence>